<evidence type="ECO:0000313" key="1">
    <source>
        <dbReference type="EMBL" id="TMP26687.1"/>
    </source>
</evidence>
<evidence type="ECO:0000313" key="2">
    <source>
        <dbReference type="Proteomes" id="UP000310249"/>
    </source>
</evidence>
<proteinExistence type="predicted"/>
<dbReference type="NCBIfam" id="NF041925">
    <property type="entry name" value="QatC"/>
    <property type="match status" value="1"/>
</dbReference>
<organism evidence="1 2">
    <name type="scientific">Pseudoalteromonas rubra</name>
    <dbReference type="NCBI Taxonomy" id="43658"/>
    <lineage>
        <taxon>Bacteria</taxon>
        <taxon>Pseudomonadati</taxon>
        <taxon>Pseudomonadota</taxon>
        <taxon>Gammaproteobacteria</taxon>
        <taxon>Alteromonadales</taxon>
        <taxon>Pseudoalteromonadaceae</taxon>
        <taxon>Pseudoalteromonas</taxon>
    </lineage>
</organism>
<dbReference type="EMBL" id="PNCI01000042">
    <property type="protein sequence ID" value="TMP26687.1"/>
    <property type="molecule type" value="Genomic_DNA"/>
</dbReference>
<comment type="caution">
    <text evidence="1">The sequence shown here is derived from an EMBL/GenBank/DDBJ whole genome shotgun (WGS) entry which is preliminary data.</text>
</comment>
<reference evidence="2" key="2">
    <citation type="submission" date="2019-06" db="EMBL/GenBank/DDBJ databases">
        <title>Co-occurence of chitin degradation, pigmentation and bioactivity in marine Pseudoalteromonas.</title>
        <authorList>
            <person name="Sonnenschein E.C."/>
            <person name="Bech P.K."/>
        </authorList>
    </citation>
    <scope>NUCLEOTIDE SEQUENCE [LARGE SCALE GENOMIC DNA]</scope>
    <source>
        <strain evidence="2">S2676</strain>
    </source>
</reference>
<dbReference type="InterPro" id="IPR049676">
    <property type="entry name" value="QatC"/>
</dbReference>
<dbReference type="InterPro" id="IPR014729">
    <property type="entry name" value="Rossmann-like_a/b/a_fold"/>
</dbReference>
<protein>
    <submittedName>
        <fullName evidence="1">Uncharacterized protein</fullName>
    </submittedName>
</protein>
<dbReference type="Gene3D" id="3.40.50.620">
    <property type="entry name" value="HUPs"/>
    <property type="match status" value="1"/>
</dbReference>
<accession>A0A5S3WHL8</accession>
<dbReference type="SUPFAM" id="SSF52402">
    <property type="entry name" value="Adenine nucleotide alpha hydrolases-like"/>
    <property type="match status" value="1"/>
</dbReference>
<reference evidence="1 2" key="1">
    <citation type="submission" date="2018-01" db="EMBL/GenBank/DDBJ databases">
        <authorList>
            <person name="Paulsen S."/>
            <person name="Gram L.K."/>
        </authorList>
    </citation>
    <scope>NUCLEOTIDE SEQUENCE [LARGE SCALE GENOMIC DNA]</scope>
    <source>
        <strain evidence="1 2">S2676</strain>
    </source>
</reference>
<sequence length="443" mass="49665">MINFYFNHDPALLPEYSDACHPVQLFNTHPHNKEKHSRASGTLLKRVRDLGVEIDANAIDLITIASAVTAAETFERRSVAADAWSRVMHLHIPVSDHYLWNKLSNRLSSILNFLTGDQWQFTFTKTTFQMPAPIISKKSKARLDSLKGLNSVCLFSGGLDSAVGAIDILNSPSDYKPLLLSHAYRGDGVKQKSIKKLLKSHYGELSYSISPSLMSKLKGKTDVTMRGRSFNFLAMAVLGISALRNANKDSSISTIIVPENGYISINPPLTRRRIGSHSTRTTHPYFLNRLEELLKDAGLNIQFINPYQFKTKGEMLAECLDQDAIAKAVPLSVSCSHWHRKHMQCGHCVPCLIRRASVHHAGFIADAPYVSQNLKLIHKEKDIRDDLHAVQTAIIRLDKSKDYKGWVRQSGSLPDDQVTRNKLESTIQRGLKEVETFLKANNV</sequence>
<dbReference type="AlphaFoldDB" id="A0A5S3WHL8"/>
<dbReference type="RefSeq" id="WP_138552245.1">
    <property type="nucleotide sequence ID" value="NZ_PNCH01000035.1"/>
</dbReference>
<dbReference type="OrthoDB" id="9789567at2"/>
<gene>
    <name evidence="1" type="ORF">CWB99_17655</name>
</gene>
<name>A0A5S3WHL8_9GAMM</name>
<dbReference type="Proteomes" id="UP000310249">
    <property type="component" value="Unassembled WGS sequence"/>
</dbReference>